<dbReference type="InterPro" id="IPR011726">
    <property type="entry name" value="KdpF"/>
</dbReference>
<evidence type="ECO:0000256" key="1">
    <source>
        <dbReference type="SAM" id="Phobius"/>
    </source>
</evidence>
<evidence type="ECO:0000313" key="2">
    <source>
        <dbReference type="EMBL" id="MFB2836294.1"/>
    </source>
</evidence>
<dbReference type="EMBL" id="JBHFNT010000147">
    <property type="protein sequence ID" value="MFB2836294.1"/>
    <property type="molecule type" value="Genomic_DNA"/>
</dbReference>
<gene>
    <name evidence="2" type="primary">kdpF</name>
    <name evidence="2" type="ORF">ACE1CA_17310</name>
</gene>
<keyword evidence="3" id="KW-1185">Reference proteome</keyword>
<sequence>MMNLPASIELVKIQLRRRPWASLIFLGMCLNLIIAPAVYGAAGGEIERSSAWAIGLLGLLTLGLSIYLFVVIFQPERF</sequence>
<comment type="caution">
    <text evidence="2">The sequence shown here is derived from an EMBL/GenBank/DDBJ whole genome shotgun (WGS) entry which is preliminary data.</text>
</comment>
<organism evidence="2 3">
    <name type="scientific">Floridaenema evergladense BLCC-F167</name>
    <dbReference type="NCBI Taxonomy" id="3153639"/>
    <lineage>
        <taxon>Bacteria</taxon>
        <taxon>Bacillati</taxon>
        <taxon>Cyanobacteriota</taxon>
        <taxon>Cyanophyceae</taxon>
        <taxon>Oscillatoriophycideae</taxon>
        <taxon>Aerosakkonematales</taxon>
        <taxon>Aerosakkonemataceae</taxon>
        <taxon>Floridanema</taxon>
        <taxon>Floridanema evergladense</taxon>
    </lineage>
</organism>
<name>A0ABV4WMI5_9CYAN</name>
<dbReference type="Pfam" id="PF09604">
    <property type="entry name" value="Potass_KdpF"/>
    <property type="match status" value="1"/>
</dbReference>
<protein>
    <submittedName>
        <fullName evidence="2">K(+)-transporting ATPase subunit F</fullName>
    </submittedName>
</protein>
<evidence type="ECO:0000313" key="3">
    <source>
        <dbReference type="Proteomes" id="UP001576780"/>
    </source>
</evidence>
<keyword evidence="1" id="KW-1133">Transmembrane helix</keyword>
<keyword evidence="1" id="KW-0812">Transmembrane</keyword>
<reference evidence="2 3" key="1">
    <citation type="submission" date="2024-09" db="EMBL/GenBank/DDBJ databases">
        <title>Floridaenema gen nov. (Aerosakkonemataceae, Aerosakkonematales ord. nov., Cyanobacteria) from benthic tropical and subtropical fresh waters, with the description of four new species.</title>
        <authorList>
            <person name="Moretto J.A."/>
            <person name="Berthold D.E."/>
            <person name="Lefler F.W."/>
            <person name="Huang I.-S."/>
            <person name="Laughinghouse H. IV."/>
        </authorList>
    </citation>
    <scope>NUCLEOTIDE SEQUENCE [LARGE SCALE GENOMIC DNA]</scope>
    <source>
        <strain evidence="2 3">BLCC-F167</strain>
    </source>
</reference>
<dbReference type="NCBIfam" id="TIGR02115">
    <property type="entry name" value="potass_kdpF"/>
    <property type="match status" value="1"/>
</dbReference>
<feature type="transmembrane region" description="Helical" evidence="1">
    <location>
        <begin position="20"/>
        <end position="39"/>
    </location>
</feature>
<dbReference type="Proteomes" id="UP001576780">
    <property type="component" value="Unassembled WGS sequence"/>
</dbReference>
<dbReference type="RefSeq" id="WP_413278682.1">
    <property type="nucleotide sequence ID" value="NZ_JBHFNT010000147.1"/>
</dbReference>
<feature type="transmembrane region" description="Helical" evidence="1">
    <location>
        <begin position="51"/>
        <end position="73"/>
    </location>
</feature>
<accession>A0ABV4WMI5</accession>
<keyword evidence="1" id="KW-0472">Membrane</keyword>
<proteinExistence type="predicted"/>